<proteinExistence type="predicted"/>
<reference evidence="4" key="1">
    <citation type="submission" date="2017-06" db="EMBL/GenBank/DDBJ databases">
        <title>FDA dAtabase for Regulatory Grade micrObial Sequences (FDA-ARGOS): Supporting development and validation of Infectious Disease Dx tests.</title>
        <authorList>
            <person name="Minogue T."/>
            <person name="Wolcott M."/>
            <person name="Wasieloski L."/>
            <person name="Aguilar W."/>
            <person name="Moore D."/>
            <person name="Tallon L."/>
            <person name="Sadzewicz L."/>
            <person name="Sengamalay N."/>
            <person name="Ott S."/>
            <person name="Godinez A."/>
            <person name="Nagaraj S."/>
            <person name="Nadendla S."/>
            <person name="Geyer C."/>
            <person name="Sichtig H."/>
        </authorList>
    </citation>
    <scope>NUCLEOTIDE SEQUENCE [LARGE SCALE GENOMIC DNA]</scope>
    <source>
        <strain evidence="4">FDAARGOS_289</strain>
    </source>
</reference>
<dbReference type="GeneID" id="34014926"/>
<dbReference type="Proteomes" id="UP000197050">
    <property type="component" value="Chromosome"/>
</dbReference>
<evidence type="ECO:0000259" key="2">
    <source>
        <dbReference type="Pfam" id="PF03544"/>
    </source>
</evidence>
<dbReference type="SUPFAM" id="SSF74653">
    <property type="entry name" value="TolA/TonB C-terminal domain"/>
    <property type="match status" value="1"/>
</dbReference>
<accession>A0A1Z3UCW8</accession>
<dbReference type="Gene3D" id="3.30.1150.10">
    <property type="match status" value="1"/>
</dbReference>
<feature type="region of interest" description="Disordered" evidence="1">
    <location>
        <begin position="291"/>
        <end position="353"/>
    </location>
</feature>
<dbReference type="InterPro" id="IPR037682">
    <property type="entry name" value="TonB_C"/>
</dbReference>
<dbReference type="KEGG" id="bvc:CEP68_15705"/>
<feature type="compositionally biased region" description="Polar residues" evidence="1">
    <location>
        <begin position="331"/>
        <end position="349"/>
    </location>
</feature>
<evidence type="ECO:0000313" key="4">
    <source>
        <dbReference type="Proteomes" id="UP000197050"/>
    </source>
</evidence>
<name>A0A1Z3UCW8_BREVE</name>
<evidence type="ECO:0000256" key="1">
    <source>
        <dbReference type="SAM" id="MobiDB-lite"/>
    </source>
</evidence>
<feature type="domain" description="TonB C-terminal" evidence="2">
    <location>
        <begin position="349"/>
        <end position="426"/>
    </location>
</feature>
<dbReference type="GO" id="GO:0055085">
    <property type="term" value="P:transmembrane transport"/>
    <property type="evidence" value="ECO:0007669"/>
    <property type="project" value="InterPro"/>
</dbReference>
<sequence length="429" mass="45662">MTRLPPAALLAAIPLSACIPQSPEQVCASPQVHQDVISVLIANLGDYRLLLGDGVDAAIARRSDIAEIIADEIQFADIAVEGRDPQIKRVSCSTTVSPASGDGQSYRLEFTRQKEAGGREYLYTTSISDGSGSRQTTSSVPDVWFFELVAKATKRLRRAGEATDAAQPADDQGRISDPYSSDQTLFERGGLKLVSNNEENDVFCIGCEGSRSRRALRLGLVYFTQAWGDFVLLTQNTGNAAGGGTTYAVNLKTMKINDLQTNSGAGPTFEFERSDGGVIIEVSQSGRKRRLVLVPATASPQRPETDPAPSERSSPRSEDAIPSLNHDVSRPSASQPPTFTPASWISQPKPTMPQRAIDAGVTGAALLQCTVTTNGRLADCGALWESPPRYGLGPAAVAGALSSGRLRPAMSGNDPVPSTIRFHVTFAAQ</sequence>
<gene>
    <name evidence="3" type="ORF">CEP68_15705</name>
</gene>
<organism evidence="3 4">
    <name type="scientific">Brevundimonas vesicularis</name>
    <name type="common">Pseudomonas vesicularis</name>
    <dbReference type="NCBI Taxonomy" id="41276"/>
    <lineage>
        <taxon>Bacteria</taxon>
        <taxon>Pseudomonadati</taxon>
        <taxon>Pseudomonadota</taxon>
        <taxon>Alphaproteobacteria</taxon>
        <taxon>Caulobacterales</taxon>
        <taxon>Caulobacteraceae</taxon>
        <taxon>Brevundimonas</taxon>
    </lineage>
</organism>
<dbReference type="AlphaFoldDB" id="A0A1Z3UCW8"/>
<feature type="region of interest" description="Disordered" evidence="1">
    <location>
        <begin position="159"/>
        <end position="181"/>
    </location>
</feature>
<protein>
    <recommendedName>
        <fullName evidence="2">TonB C-terminal domain-containing protein</fullName>
    </recommendedName>
</protein>
<dbReference type="RefSeq" id="WP_088582833.1">
    <property type="nucleotide sequence ID" value="NZ_CP022048.2"/>
</dbReference>
<evidence type="ECO:0000313" key="3">
    <source>
        <dbReference type="EMBL" id="ASE40814.1"/>
    </source>
</evidence>
<dbReference type="Pfam" id="PF03544">
    <property type="entry name" value="TonB_C"/>
    <property type="match status" value="1"/>
</dbReference>
<dbReference type="EMBL" id="CP022048">
    <property type="protein sequence ID" value="ASE40814.1"/>
    <property type="molecule type" value="Genomic_DNA"/>
</dbReference>